<organism evidence="2 3">
    <name type="scientific">Galdieria yellowstonensis</name>
    <dbReference type="NCBI Taxonomy" id="3028027"/>
    <lineage>
        <taxon>Eukaryota</taxon>
        <taxon>Rhodophyta</taxon>
        <taxon>Bangiophyceae</taxon>
        <taxon>Galdieriales</taxon>
        <taxon>Galdieriaceae</taxon>
        <taxon>Galdieria</taxon>
    </lineage>
</organism>
<feature type="coiled-coil region" evidence="1">
    <location>
        <begin position="256"/>
        <end position="283"/>
    </location>
</feature>
<accession>A0AAV9IL14</accession>
<keyword evidence="3" id="KW-1185">Reference proteome</keyword>
<comment type="caution">
    <text evidence="2">The sequence shown here is derived from an EMBL/GenBank/DDBJ whole genome shotgun (WGS) entry which is preliminary data.</text>
</comment>
<evidence type="ECO:0000313" key="2">
    <source>
        <dbReference type="EMBL" id="KAK4527896.1"/>
    </source>
</evidence>
<protein>
    <submittedName>
        <fullName evidence="2">Uncharacterized protein</fullName>
    </submittedName>
</protein>
<sequence length="284" mass="32169">MWWWQFTTLCLVCGHFMNKKKKPKKSCPVSTDTDWLVVWKAVCVAARLHRKRFHSFPVRQPYLQKVIQCCELLHQHVETVQPTSLAAYLLRDALLFHPGAVHSLADSFDKELLQLAQLLTEEKSSLNAHLGSLSRQQSGNFSQSAVSATPLMDRKTSNYALSRSNSDASFSASLASALDNSMSHSGIYTRQDDELDLAFSSDEEENDGEPTKISSLSKCIFLSEVLFHLLEWKQLLEDGLLVPISAQYCEYARQVVDFLRGSNDSLETQIEHLVDEIENKRMKA</sequence>
<name>A0AAV9IL14_9RHOD</name>
<dbReference type="Gene3D" id="1.10.3210.10">
    <property type="entry name" value="Hypothetical protein af1432"/>
    <property type="match status" value="1"/>
</dbReference>
<reference evidence="2 3" key="1">
    <citation type="submission" date="2022-07" db="EMBL/GenBank/DDBJ databases">
        <title>Genome-wide signatures of adaptation to extreme environments.</title>
        <authorList>
            <person name="Cho C.H."/>
            <person name="Yoon H.S."/>
        </authorList>
    </citation>
    <scope>NUCLEOTIDE SEQUENCE [LARGE SCALE GENOMIC DNA]</scope>
    <source>
        <strain evidence="2 3">108.79 E11</strain>
    </source>
</reference>
<proteinExistence type="predicted"/>
<evidence type="ECO:0000256" key="1">
    <source>
        <dbReference type="SAM" id="Coils"/>
    </source>
</evidence>
<gene>
    <name evidence="2" type="ORF">GAYE_SCF46G5829</name>
</gene>
<dbReference type="AlphaFoldDB" id="A0AAV9IL14"/>
<dbReference type="Proteomes" id="UP001300502">
    <property type="component" value="Unassembled WGS sequence"/>
</dbReference>
<evidence type="ECO:0000313" key="3">
    <source>
        <dbReference type="Proteomes" id="UP001300502"/>
    </source>
</evidence>
<dbReference type="EMBL" id="JANCYU010000057">
    <property type="protein sequence ID" value="KAK4527896.1"/>
    <property type="molecule type" value="Genomic_DNA"/>
</dbReference>
<keyword evidence="1" id="KW-0175">Coiled coil</keyword>